<dbReference type="InterPro" id="IPR032834">
    <property type="entry name" value="NatK-like_C"/>
</dbReference>
<evidence type="ECO:0000313" key="4">
    <source>
        <dbReference type="Proteomes" id="UP000006919"/>
    </source>
</evidence>
<dbReference type="Gene3D" id="3.30.565.10">
    <property type="entry name" value="Histidine kinase-like ATPase, C-terminal domain"/>
    <property type="match status" value="1"/>
</dbReference>
<dbReference type="GO" id="GO:0005524">
    <property type="term" value="F:ATP binding"/>
    <property type="evidence" value="ECO:0007669"/>
    <property type="project" value="UniProtKB-KW"/>
</dbReference>
<name>E6UDQ3_RUMA7</name>
<dbReference type="RefSeq" id="WP_013497073.1">
    <property type="nucleotide sequence ID" value="NC_014833.1"/>
</dbReference>
<dbReference type="Proteomes" id="UP000006919">
    <property type="component" value="Chromosome"/>
</dbReference>
<keyword evidence="1" id="KW-0472">Membrane</keyword>
<dbReference type="PANTHER" id="PTHR40448">
    <property type="entry name" value="TWO-COMPONENT SENSOR HISTIDINE KINASE"/>
    <property type="match status" value="1"/>
</dbReference>
<dbReference type="InterPro" id="IPR036890">
    <property type="entry name" value="HATPase_C_sf"/>
</dbReference>
<feature type="transmembrane region" description="Helical" evidence="1">
    <location>
        <begin position="123"/>
        <end position="143"/>
    </location>
</feature>
<keyword evidence="3" id="KW-0547">Nucleotide-binding</keyword>
<dbReference type="GO" id="GO:0042802">
    <property type="term" value="F:identical protein binding"/>
    <property type="evidence" value="ECO:0007669"/>
    <property type="project" value="TreeGrafter"/>
</dbReference>
<evidence type="ECO:0000256" key="1">
    <source>
        <dbReference type="SAM" id="Phobius"/>
    </source>
</evidence>
<evidence type="ECO:0000313" key="3">
    <source>
        <dbReference type="EMBL" id="ADU20881.1"/>
    </source>
</evidence>
<dbReference type="PANTHER" id="PTHR40448:SF1">
    <property type="entry name" value="TWO-COMPONENT SENSOR HISTIDINE KINASE"/>
    <property type="match status" value="1"/>
</dbReference>
<feature type="transmembrane region" description="Helical" evidence="1">
    <location>
        <begin position="6"/>
        <end position="25"/>
    </location>
</feature>
<dbReference type="Pfam" id="PF14501">
    <property type="entry name" value="HATPase_c_5"/>
    <property type="match status" value="1"/>
</dbReference>
<feature type="transmembrane region" description="Helical" evidence="1">
    <location>
        <begin position="67"/>
        <end position="85"/>
    </location>
</feature>
<feature type="transmembrane region" description="Helical" evidence="1">
    <location>
        <begin position="37"/>
        <end position="61"/>
    </location>
</feature>
<dbReference type="EMBL" id="CP002403">
    <property type="protein sequence ID" value="ADU20881.1"/>
    <property type="molecule type" value="Genomic_DNA"/>
</dbReference>
<organism evidence="3 4">
    <name type="scientific">Ruminococcus albus (strain ATCC 27210 / DSM 20455 / JCM 14654 / NCDO 2250 / 7)</name>
    <dbReference type="NCBI Taxonomy" id="697329"/>
    <lineage>
        <taxon>Bacteria</taxon>
        <taxon>Bacillati</taxon>
        <taxon>Bacillota</taxon>
        <taxon>Clostridia</taxon>
        <taxon>Eubacteriales</taxon>
        <taxon>Oscillospiraceae</taxon>
        <taxon>Ruminococcus</taxon>
    </lineage>
</organism>
<dbReference type="AlphaFoldDB" id="E6UDQ3"/>
<sequence>MNFSLMLRYFTELAMIIPAAAIAIIPVYRFRRVNKPFLFCSLAILLSFFTIGGAALCSIMRIPTNTLLFPSMATLFIIYHFCFELSVFKKIFAFANSVFLCGFATTYNTFLTAPLELKNTYNVYTQLSGTICLGVASSIGVVFARTLFKKIPDMFDNESLDQAWRVLSIAPVVGAVVIIWINPVSAENVMTGRLRKICIVTFLNIPLITLFLFHILWWLSNKLTERAEMERSLDLFQMEENQYRKTRRYLQESSQLRHDFRQHILLINEYLKKGQTDKLNEYLAPLVEHISQSHKILCENQAVDAIASHYDEVAKSLEIAINWSIDLGDDLPVKESDMCAVMGNLVENAIRAASELDGDNRLVNVRIGMLNPKTLVLSIYNPYRGRIEIGRNDLPITNKDGHGIGLHSVQNIVKRYKGSMVIETHNGIFNVSILMYRPEQEAVTSPAR</sequence>
<keyword evidence="3" id="KW-0067">ATP-binding</keyword>
<dbReference type="CDD" id="cd16935">
    <property type="entry name" value="HATPase_AgrC-ComD-like"/>
    <property type="match status" value="1"/>
</dbReference>
<dbReference type="OrthoDB" id="1837658at2"/>
<dbReference type="HOGENOM" id="CLU_020211_14_0_9"/>
<dbReference type="SUPFAM" id="SSF55874">
    <property type="entry name" value="ATPase domain of HSP90 chaperone/DNA topoisomerase II/histidine kinase"/>
    <property type="match status" value="1"/>
</dbReference>
<dbReference type="KEGG" id="ral:Rumal_0324"/>
<reference evidence="3 4" key="1">
    <citation type="journal article" date="2011" name="J. Bacteriol.">
        <title>Complete genome of the cellulolytic ruminal bacterium Ruminococcus albus 7.</title>
        <authorList>
            <person name="Suen G."/>
            <person name="Stevenson D.M."/>
            <person name="Bruce D.C."/>
            <person name="Chertkov O."/>
            <person name="Copeland A."/>
            <person name="Cheng J.F."/>
            <person name="Detter C."/>
            <person name="Detter J.C."/>
            <person name="Goodwin L.A."/>
            <person name="Han C.S."/>
            <person name="Hauser L.J."/>
            <person name="Ivanova N.N."/>
            <person name="Kyrpides N.C."/>
            <person name="Land M.L."/>
            <person name="Lapidus A."/>
            <person name="Lucas S."/>
            <person name="Ovchinnikova G."/>
            <person name="Pitluck S."/>
            <person name="Tapia R."/>
            <person name="Woyke T."/>
            <person name="Boyum J."/>
            <person name="Mead D."/>
            <person name="Weimer P.J."/>
        </authorList>
    </citation>
    <scope>NUCLEOTIDE SEQUENCE [LARGE SCALE GENOMIC DNA]</scope>
    <source>
        <strain evidence="4">ATCC 27210 / DSM 20455 / JCM 14654 / NCDO 2250 / 7</strain>
    </source>
</reference>
<proteinExistence type="predicted"/>
<dbReference type="STRING" id="697329.Rumal_0324"/>
<evidence type="ECO:0000259" key="2">
    <source>
        <dbReference type="Pfam" id="PF14501"/>
    </source>
</evidence>
<keyword evidence="1" id="KW-0812">Transmembrane</keyword>
<feature type="transmembrane region" description="Helical" evidence="1">
    <location>
        <begin position="194"/>
        <end position="219"/>
    </location>
</feature>
<feature type="domain" description="Sensor histidine kinase NatK-like C-terminal" evidence="2">
    <location>
        <begin position="336"/>
        <end position="435"/>
    </location>
</feature>
<dbReference type="eggNOG" id="COG3290">
    <property type="taxonomic scope" value="Bacteria"/>
</dbReference>
<gene>
    <name evidence="3" type="ordered locus">Rumal_0324</name>
</gene>
<keyword evidence="1" id="KW-1133">Transmembrane helix</keyword>
<protein>
    <submittedName>
        <fullName evidence="3">ATP-binding region ATPase domain protein</fullName>
    </submittedName>
</protein>
<feature type="transmembrane region" description="Helical" evidence="1">
    <location>
        <begin position="163"/>
        <end position="182"/>
    </location>
</feature>
<feature type="transmembrane region" description="Helical" evidence="1">
    <location>
        <begin position="92"/>
        <end position="111"/>
    </location>
</feature>
<accession>E6UDQ3</accession>